<keyword evidence="3" id="KW-1185">Reference proteome</keyword>
<proteinExistence type="predicted"/>
<sequence>MIRPSLWAGMALWCLGLMWGFSPLHRRLQSSWEQRIPFDPTGALASLLSLTPFLLGSILVVALTELSLGKSWGVSCGLIACVSGGLYELGRRDITRGSSAEEEP</sequence>
<dbReference type="EMBL" id="JAFIRA010000031">
    <property type="protein sequence ID" value="MCJ2543557.1"/>
    <property type="molecule type" value="Genomic_DNA"/>
</dbReference>
<protein>
    <submittedName>
        <fullName evidence="2">Uncharacterized protein</fullName>
    </submittedName>
</protein>
<keyword evidence="1" id="KW-1133">Transmembrane helix</keyword>
<keyword evidence="1" id="KW-0472">Membrane</keyword>
<gene>
    <name evidence="2" type="ORF">JX360_11670</name>
</gene>
<evidence type="ECO:0000313" key="3">
    <source>
        <dbReference type="Proteomes" id="UP000830835"/>
    </source>
</evidence>
<organism evidence="2 3">
    <name type="scientific">Thermostichus vulcanus str. 'Rupite'</name>
    <dbReference type="NCBI Taxonomy" id="2813851"/>
    <lineage>
        <taxon>Bacteria</taxon>
        <taxon>Bacillati</taxon>
        <taxon>Cyanobacteriota</taxon>
        <taxon>Cyanophyceae</taxon>
        <taxon>Thermostichales</taxon>
        <taxon>Thermostichaceae</taxon>
        <taxon>Thermostichus</taxon>
    </lineage>
</organism>
<evidence type="ECO:0000256" key="1">
    <source>
        <dbReference type="SAM" id="Phobius"/>
    </source>
</evidence>
<feature type="transmembrane region" description="Helical" evidence="1">
    <location>
        <begin position="6"/>
        <end position="24"/>
    </location>
</feature>
<name>A0ABT0CCN6_THEVL</name>
<keyword evidence="1" id="KW-0812">Transmembrane</keyword>
<accession>A0ABT0CCN6</accession>
<evidence type="ECO:0000313" key="2">
    <source>
        <dbReference type="EMBL" id="MCJ2543557.1"/>
    </source>
</evidence>
<dbReference type="Proteomes" id="UP000830835">
    <property type="component" value="Unassembled WGS sequence"/>
</dbReference>
<reference evidence="2" key="1">
    <citation type="submission" date="2021-02" db="EMBL/GenBank/DDBJ databases">
        <title>The CRISPR/cas machinery reduction and long-range gene transfer in the hot spring cyanobacterium Synechococcus.</title>
        <authorList>
            <person name="Dvorak P."/>
            <person name="Jahodarova E."/>
            <person name="Hasler P."/>
            <person name="Poulickova A."/>
        </authorList>
    </citation>
    <scope>NUCLEOTIDE SEQUENCE</scope>
    <source>
        <strain evidence="2">Rupite</strain>
    </source>
</reference>
<feature type="transmembrane region" description="Helical" evidence="1">
    <location>
        <begin position="44"/>
        <end position="64"/>
    </location>
</feature>
<comment type="caution">
    <text evidence="2">The sequence shown here is derived from an EMBL/GenBank/DDBJ whole genome shotgun (WGS) entry which is preliminary data.</text>
</comment>